<dbReference type="PaxDb" id="39947-A0A0P0V0S3"/>
<dbReference type="Proteomes" id="UP000059680">
    <property type="component" value="Chromosome 1"/>
</dbReference>
<dbReference type="FunCoup" id="A0A0P0V0S3">
    <property type="interactions" value="27"/>
</dbReference>
<dbReference type="InParanoid" id="A0A0P0V0S3"/>
<proteinExistence type="predicted"/>
<dbReference type="PANTHER" id="PTHR33170">
    <property type="entry name" value="DUF4283 DOMAIN-CONTAINING PROTEIN-RELATED"/>
    <property type="match status" value="1"/>
</dbReference>
<evidence type="ECO:0000313" key="2">
    <source>
        <dbReference type="EMBL" id="BAS71318.1"/>
    </source>
</evidence>
<feature type="compositionally biased region" description="Basic and acidic residues" evidence="1">
    <location>
        <begin position="177"/>
        <end position="223"/>
    </location>
</feature>
<dbReference type="AlphaFoldDB" id="A0A0P0V0S3"/>
<accession>A0A0P0V0S3</accession>
<name>A0A0P0V0S3_ORYSJ</name>
<feature type="region of interest" description="Disordered" evidence="1">
    <location>
        <begin position="1"/>
        <end position="29"/>
    </location>
</feature>
<dbReference type="PANTHER" id="PTHR33170:SF40">
    <property type="entry name" value="OS04G0557100 PROTEIN"/>
    <property type="match status" value="1"/>
</dbReference>
<dbReference type="STRING" id="39947.A0A0P0V0S3"/>
<protein>
    <submittedName>
        <fullName evidence="2">Os01g0247200 protein</fullName>
    </submittedName>
</protein>
<dbReference type="EMBL" id="AP014957">
    <property type="protein sequence ID" value="BAS71318.1"/>
    <property type="molecule type" value="Genomic_DNA"/>
</dbReference>
<evidence type="ECO:0000313" key="3">
    <source>
        <dbReference type="Proteomes" id="UP000059680"/>
    </source>
</evidence>
<feature type="compositionally biased region" description="Polar residues" evidence="1">
    <location>
        <begin position="1"/>
        <end position="19"/>
    </location>
</feature>
<feature type="region of interest" description="Disordered" evidence="1">
    <location>
        <begin position="157"/>
        <end position="223"/>
    </location>
</feature>
<feature type="compositionally biased region" description="Acidic residues" evidence="1">
    <location>
        <begin position="157"/>
        <end position="176"/>
    </location>
</feature>
<reference evidence="2 3" key="2">
    <citation type="journal article" date="2013" name="Plant Cell Physiol.">
        <title>Rice Annotation Project Database (RAP-DB): an integrative and interactive database for rice genomics.</title>
        <authorList>
            <person name="Sakai H."/>
            <person name="Lee S.S."/>
            <person name="Tanaka T."/>
            <person name="Numa H."/>
            <person name="Kim J."/>
            <person name="Kawahara Y."/>
            <person name="Wakimoto H."/>
            <person name="Yang C.C."/>
            <person name="Iwamoto M."/>
            <person name="Abe T."/>
            <person name="Yamada Y."/>
            <person name="Muto A."/>
            <person name="Inokuchi H."/>
            <person name="Ikemura T."/>
            <person name="Matsumoto T."/>
            <person name="Sasaki T."/>
            <person name="Itoh T."/>
        </authorList>
    </citation>
    <scope>NUCLEOTIDE SEQUENCE [LARGE SCALE GENOMIC DNA]</scope>
    <source>
        <strain evidence="3">cv. Nipponbare</strain>
    </source>
</reference>
<keyword evidence="3" id="KW-1185">Reference proteome</keyword>
<evidence type="ECO:0000256" key="1">
    <source>
        <dbReference type="SAM" id="MobiDB-lite"/>
    </source>
</evidence>
<sequence>MSNCQPSSTLEAASSTVTHNPEPKSRDSAFNILPNQRAINFGRADVKEGGVATGVRVEFEEWFEKEEGFLLPKVWVKVFGLRKKLREYLTLWAMGSLLGATQLVDTKTTRKNEFGRFFVAVLNPKLIPKMIDVVIGDHYFELKFEVEKKGVDENGEEVEFNLEDWDGDEEDGNSEGEEYKENNEGKERESKRTKNDDMAIDDNKENSERKENEVQEGGDQGREDVILEMAENVLDVAVERVLGEEYERVEREEEKIDGAVMQQEKVEQLANIEEVLVTPKRASERLMGSSGRHSLEKEKSRKVWMNLDLLSGNESKNSFLSFSQAHIVENLNALD</sequence>
<reference evidence="2 3" key="3">
    <citation type="journal article" date="2013" name="Rice">
        <title>Improvement of the Oryza sativa Nipponbare reference genome using next generation sequence and optical map data.</title>
        <authorList>
            <person name="Kawahara Y."/>
            <person name="de la Bastide M."/>
            <person name="Hamilton J.P."/>
            <person name="Kanamori H."/>
            <person name="McCombie W.R."/>
            <person name="Ouyang S."/>
            <person name="Schwartz D.C."/>
            <person name="Tanaka T."/>
            <person name="Wu J."/>
            <person name="Zhou S."/>
            <person name="Childs K.L."/>
            <person name="Davidson R.M."/>
            <person name="Lin H."/>
            <person name="Quesada-Ocampo L."/>
            <person name="Vaillancourt B."/>
            <person name="Sakai H."/>
            <person name="Lee S.S."/>
            <person name="Kim J."/>
            <person name="Numa H."/>
            <person name="Itoh T."/>
            <person name="Buell C.R."/>
            <person name="Matsumoto T."/>
        </authorList>
    </citation>
    <scope>NUCLEOTIDE SEQUENCE [LARGE SCALE GENOMIC DNA]</scope>
    <source>
        <strain evidence="3">cv. Nipponbare</strain>
    </source>
</reference>
<gene>
    <name evidence="2" type="ordered locus">Os01g0247200</name>
    <name evidence="2" type="ORF">OSNPB_010247200</name>
</gene>
<organism evidence="2 3">
    <name type="scientific">Oryza sativa subsp. japonica</name>
    <name type="common">Rice</name>
    <dbReference type="NCBI Taxonomy" id="39947"/>
    <lineage>
        <taxon>Eukaryota</taxon>
        <taxon>Viridiplantae</taxon>
        <taxon>Streptophyta</taxon>
        <taxon>Embryophyta</taxon>
        <taxon>Tracheophyta</taxon>
        <taxon>Spermatophyta</taxon>
        <taxon>Magnoliopsida</taxon>
        <taxon>Liliopsida</taxon>
        <taxon>Poales</taxon>
        <taxon>Poaceae</taxon>
        <taxon>BOP clade</taxon>
        <taxon>Oryzoideae</taxon>
        <taxon>Oryzeae</taxon>
        <taxon>Oryzinae</taxon>
        <taxon>Oryza</taxon>
        <taxon>Oryza sativa</taxon>
    </lineage>
</organism>
<reference evidence="3" key="1">
    <citation type="journal article" date="2005" name="Nature">
        <title>The map-based sequence of the rice genome.</title>
        <authorList>
            <consortium name="International rice genome sequencing project (IRGSP)"/>
            <person name="Matsumoto T."/>
            <person name="Wu J."/>
            <person name="Kanamori H."/>
            <person name="Katayose Y."/>
            <person name="Fujisawa M."/>
            <person name="Namiki N."/>
            <person name="Mizuno H."/>
            <person name="Yamamoto K."/>
            <person name="Antonio B.A."/>
            <person name="Baba T."/>
            <person name="Sakata K."/>
            <person name="Nagamura Y."/>
            <person name="Aoki H."/>
            <person name="Arikawa K."/>
            <person name="Arita K."/>
            <person name="Bito T."/>
            <person name="Chiden Y."/>
            <person name="Fujitsuka N."/>
            <person name="Fukunaka R."/>
            <person name="Hamada M."/>
            <person name="Harada C."/>
            <person name="Hayashi A."/>
            <person name="Hijishita S."/>
            <person name="Honda M."/>
            <person name="Hosokawa S."/>
            <person name="Ichikawa Y."/>
            <person name="Idonuma A."/>
            <person name="Iijima M."/>
            <person name="Ikeda M."/>
            <person name="Ikeno M."/>
            <person name="Ito K."/>
            <person name="Ito S."/>
            <person name="Ito T."/>
            <person name="Ito Y."/>
            <person name="Ito Y."/>
            <person name="Iwabuchi A."/>
            <person name="Kamiya K."/>
            <person name="Karasawa W."/>
            <person name="Kurita K."/>
            <person name="Katagiri S."/>
            <person name="Kikuta A."/>
            <person name="Kobayashi H."/>
            <person name="Kobayashi N."/>
            <person name="Machita K."/>
            <person name="Maehara T."/>
            <person name="Masukawa M."/>
            <person name="Mizubayashi T."/>
            <person name="Mukai Y."/>
            <person name="Nagasaki H."/>
            <person name="Nagata Y."/>
            <person name="Naito S."/>
            <person name="Nakashima M."/>
            <person name="Nakama Y."/>
            <person name="Nakamichi Y."/>
            <person name="Nakamura M."/>
            <person name="Meguro A."/>
            <person name="Negishi M."/>
            <person name="Ohta I."/>
            <person name="Ohta T."/>
            <person name="Okamoto M."/>
            <person name="Ono N."/>
            <person name="Saji S."/>
            <person name="Sakaguchi M."/>
            <person name="Sakai K."/>
            <person name="Shibata M."/>
            <person name="Shimokawa T."/>
            <person name="Song J."/>
            <person name="Takazaki Y."/>
            <person name="Terasawa K."/>
            <person name="Tsugane M."/>
            <person name="Tsuji K."/>
            <person name="Ueda S."/>
            <person name="Waki K."/>
            <person name="Yamagata H."/>
            <person name="Yamamoto M."/>
            <person name="Yamamoto S."/>
            <person name="Yamane H."/>
            <person name="Yoshiki S."/>
            <person name="Yoshihara R."/>
            <person name="Yukawa K."/>
            <person name="Zhong H."/>
            <person name="Yano M."/>
            <person name="Yuan Q."/>
            <person name="Ouyang S."/>
            <person name="Liu J."/>
            <person name="Jones K.M."/>
            <person name="Gansberger K."/>
            <person name="Moffat K."/>
            <person name="Hill J."/>
            <person name="Bera J."/>
            <person name="Fadrosh D."/>
            <person name="Jin S."/>
            <person name="Johri S."/>
            <person name="Kim M."/>
            <person name="Overton L."/>
            <person name="Reardon M."/>
            <person name="Tsitrin T."/>
            <person name="Vuong H."/>
            <person name="Weaver B."/>
            <person name="Ciecko A."/>
            <person name="Tallon L."/>
            <person name="Jackson J."/>
            <person name="Pai G."/>
            <person name="Aken S.V."/>
            <person name="Utterback T."/>
            <person name="Reidmuller S."/>
            <person name="Feldblyum T."/>
            <person name="Hsiao J."/>
            <person name="Zismann V."/>
            <person name="Iobst S."/>
            <person name="de Vazeille A.R."/>
            <person name="Buell C.R."/>
            <person name="Ying K."/>
            <person name="Li Y."/>
            <person name="Lu T."/>
            <person name="Huang Y."/>
            <person name="Zhao Q."/>
            <person name="Feng Q."/>
            <person name="Zhang L."/>
            <person name="Zhu J."/>
            <person name="Weng Q."/>
            <person name="Mu J."/>
            <person name="Lu Y."/>
            <person name="Fan D."/>
            <person name="Liu Y."/>
            <person name="Guan J."/>
            <person name="Zhang Y."/>
            <person name="Yu S."/>
            <person name="Liu X."/>
            <person name="Zhang Y."/>
            <person name="Hong G."/>
            <person name="Han B."/>
            <person name="Choisne N."/>
            <person name="Demange N."/>
            <person name="Orjeda G."/>
            <person name="Samain S."/>
            <person name="Cattolico L."/>
            <person name="Pelletier E."/>
            <person name="Couloux A."/>
            <person name="Segurens B."/>
            <person name="Wincker P."/>
            <person name="D'Hont A."/>
            <person name="Scarpelli C."/>
            <person name="Weissenbach J."/>
            <person name="Salanoubat M."/>
            <person name="Quetier F."/>
            <person name="Yu Y."/>
            <person name="Kim H.R."/>
            <person name="Rambo T."/>
            <person name="Currie J."/>
            <person name="Collura K."/>
            <person name="Luo M."/>
            <person name="Yang T."/>
            <person name="Ammiraju J.S.S."/>
            <person name="Engler F."/>
            <person name="Soderlund C."/>
            <person name="Wing R.A."/>
            <person name="Palmer L.E."/>
            <person name="de la Bastide M."/>
            <person name="Spiegel L."/>
            <person name="Nascimento L."/>
            <person name="Zutavern T."/>
            <person name="O'Shaughnessy A."/>
            <person name="Dike S."/>
            <person name="Dedhia N."/>
            <person name="Preston R."/>
            <person name="Balija V."/>
            <person name="McCombie W.R."/>
            <person name="Chow T."/>
            <person name="Chen H."/>
            <person name="Chung M."/>
            <person name="Chen C."/>
            <person name="Shaw J."/>
            <person name="Wu H."/>
            <person name="Hsiao K."/>
            <person name="Chao Y."/>
            <person name="Chu M."/>
            <person name="Cheng C."/>
            <person name="Hour A."/>
            <person name="Lee P."/>
            <person name="Lin S."/>
            <person name="Lin Y."/>
            <person name="Liou J."/>
            <person name="Liu S."/>
            <person name="Hsing Y."/>
            <person name="Raghuvanshi S."/>
            <person name="Mohanty A."/>
            <person name="Bharti A.K."/>
            <person name="Gaur A."/>
            <person name="Gupta V."/>
            <person name="Kumar D."/>
            <person name="Ravi V."/>
            <person name="Vij S."/>
            <person name="Kapur A."/>
            <person name="Khurana P."/>
            <person name="Khurana P."/>
            <person name="Khurana J.P."/>
            <person name="Tyagi A.K."/>
            <person name="Gaikwad K."/>
            <person name="Singh A."/>
            <person name="Dalal V."/>
            <person name="Srivastava S."/>
            <person name="Dixit A."/>
            <person name="Pal A.K."/>
            <person name="Ghazi I.A."/>
            <person name="Yadav M."/>
            <person name="Pandit A."/>
            <person name="Bhargava A."/>
            <person name="Sureshbabu K."/>
            <person name="Batra K."/>
            <person name="Sharma T.R."/>
            <person name="Mohapatra T."/>
            <person name="Singh N.K."/>
            <person name="Messing J."/>
            <person name="Nelson A.B."/>
            <person name="Fuks G."/>
            <person name="Kavchok S."/>
            <person name="Keizer G."/>
            <person name="Linton E."/>
            <person name="Llaca V."/>
            <person name="Song R."/>
            <person name="Tanyolac B."/>
            <person name="Young S."/>
            <person name="Ho-Il K."/>
            <person name="Hahn J.H."/>
            <person name="Sangsakoo G."/>
            <person name="Vanavichit A."/>
            <person name="de Mattos Luiz.A.T."/>
            <person name="Zimmer P.D."/>
            <person name="Malone G."/>
            <person name="Dellagostin O."/>
            <person name="de Oliveira A.C."/>
            <person name="Bevan M."/>
            <person name="Bancroft I."/>
            <person name="Minx P."/>
            <person name="Cordum H."/>
            <person name="Wilson R."/>
            <person name="Cheng Z."/>
            <person name="Jin W."/>
            <person name="Jiang J."/>
            <person name="Leong S.A."/>
            <person name="Iwama H."/>
            <person name="Gojobori T."/>
            <person name="Itoh T."/>
            <person name="Niimura Y."/>
            <person name="Fujii Y."/>
            <person name="Habara T."/>
            <person name="Sakai H."/>
            <person name="Sato Y."/>
            <person name="Wilson G."/>
            <person name="Kumar K."/>
            <person name="McCouch S."/>
            <person name="Juretic N."/>
            <person name="Hoen D."/>
            <person name="Wright S."/>
            <person name="Bruskiewich R."/>
            <person name="Bureau T."/>
            <person name="Miyao A."/>
            <person name="Hirochika H."/>
            <person name="Nishikawa T."/>
            <person name="Kadowaki K."/>
            <person name="Sugiura M."/>
            <person name="Burr B."/>
            <person name="Sasaki T."/>
        </authorList>
    </citation>
    <scope>NUCLEOTIDE SEQUENCE [LARGE SCALE GENOMIC DNA]</scope>
    <source>
        <strain evidence="3">cv. Nipponbare</strain>
    </source>
</reference>